<evidence type="ECO:0008006" key="4">
    <source>
        <dbReference type="Google" id="ProtNLM"/>
    </source>
</evidence>
<dbReference type="InParanoid" id="A0A067PHH4"/>
<feature type="region of interest" description="Disordered" evidence="1">
    <location>
        <begin position="1"/>
        <end position="26"/>
    </location>
</feature>
<sequence>MRSTRGNYRRPARPQAPLPPLDPLRSLNEGLAETPVCLMEVPSIETDAPAVKVTQLEYIGSYNWVDSSQPTIIVPGSPPHWKNIGPPFTVAHDQGVVYRDQNGFRMPQQTLLPLFTAVDVVQEEDGKDGLPWSSMDFVTDRNGLRKLLRWIEGTAGRDFRIDMQLAGKRTVLLNRWETHTREYASPSFGFNFEKKTTQYTSGCEQSTGHHRIVKYDFDGLKMVVRFEVDACIPPPATKRDLSSASNVDDLIDSLANVNIKDDKSGDPSQTIAGGASPTLKIIHAGSEVPQSNIVELGTRSERNLETYSWIETYPQLFLSQTPHHFLGVHKNGRFSTIQKRKLGSPDLLHWEKRMEDNFKKLRKALEEIQKLVIEHGQRGRLTLVSVDGKLKVYERAEMDSCLSDDVIRRFEI</sequence>
<dbReference type="HOGENOM" id="CLU_030046_0_1_1"/>
<evidence type="ECO:0000313" key="2">
    <source>
        <dbReference type="EMBL" id="KDQ49911.1"/>
    </source>
</evidence>
<organism evidence="2 3">
    <name type="scientific">Jaapia argillacea MUCL 33604</name>
    <dbReference type="NCBI Taxonomy" id="933084"/>
    <lineage>
        <taxon>Eukaryota</taxon>
        <taxon>Fungi</taxon>
        <taxon>Dikarya</taxon>
        <taxon>Basidiomycota</taxon>
        <taxon>Agaricomycotina</taxon>
        <taxon>Agaricomycetes</taxon>
        <taxon>Agaricomycetidae</taxon>
        <taxon>Jaapiales</taxon>
        <taxon>Jaapiaceae</taxon>
        <taxon>Jaapia</taxon>
    </lineage>
</organism>
<protein>
    <recommendedName>
        <fullName evidence="4">Geranylgeranyl pyrophosphate synthetase</fullName>
    </recommendedName>
</protein>
<dbReference type="Proteomes" id="UP000027265">
    <property type="component" value="Unassembled WGS sequence"/>
</dbReference>
<evidence type="ECO:0000256" key="1">
    <source>
        <dbReference type="SAM" id="MobiDB-lite"/>
    </source>
</evidence>
<reference evidence="3" key="1">
    <citation type="journal article" date="2014" name="Proc. Natl. Acad. Sci. U.S.A.">
        <title>Extensive sampling of basidiomycete genomes demonstrates inadequacy of the white-rot/brown-rot paradigm for wood decay fungi.</title>
        <authorList>
            <person name="Riley R."/>
            <person name="Salamov A.A."/>
            <person name="Brown D.W."/>
            <person name="Nagy L.G."/>
            <person name="Floudas D."/>
            <person name="Held B.W."/>
            <person name="Levasseur A."/>
            <person name="Lombard V."/>
            <person name="Morin E."/>
            <person name="Otillar R."/>
            <person name="Lindquist E.A."/>
            <person name="Sun H."/>
            <person name="LaButti K.M."/>
            <person name="Schmutz J."/>
            <person name="Jabbour D."/>
            <person name="Luo H."/>
            <person name="Baker S.E."/>
            <person name="Pisabarro A.G."/>
            <person name="Walton J.D."/>
            <person name="Blanchette R.A."/>
            <person name="Henrissat B."/>
            <person name="Martin F."/>
            <person name="Cullen D."/>
            <person name="Hibbett D.S."/>
            <person name="Grigoriev I.V."/>
        </authorList>
    </citation>
    <scope>NUCLEOTIDE SEQUENCE [LARGE SCALE GENOMIC DNA]</scope>
    <source>
        <strain evidence="3">MUCL 33604</strain>
    </source>
</reference>
<dbReference type="OrthoDB" id="420564at2759"/>
<keyword evidence="3" id="KW-1185">Reference proteome</keyword>
<dbReference type="PANTHER" id="PTHR35179:SF2">
    <property type="entry name" value="START DOMAIN-CONTAINING PROTEIN"/>
    <property type="match status" value="1"/>
</dbReference>
<name>A0A067PHH4_9AGAM</name>
<accession>A0A067PHH4</accession>
<dbReference type="AlphaFoldDB" id="A0A067PHH4"/>
<evidence type="ECO:0000313" key="3">
    <source>
        <dbReference type="Proteomes" id="UP000027265"/>
    </source>
</evidence>
<dbReference type="STRING" id="933084.A0A067PHH4"/>
<gene>
    <name evidence="2" type="ORF">JAAARDRAFT_74462</name>
</gene>
<dbReference type="EMBL" id="KL197770">
    <property type="protein sequence ID" value="KDQ49911.1"/>
    <property type="molecule type" value="Genomic_DNA"/>
</dbReference>
<proteinExistence type="predicted"/>
<dbReference type="PANTHER" id="PTHR35179">
    <property type="entry name" value="PROTEIN CBG02620"/>
    <property type="match status" value="1"/>
</dbReference>